<comment type="caution">
    <text evidence="2">The sequence shown here is derived from an EMBL/GenBank/DDBJ whole genome shotgun (WGS) entry which is preliminary data.</text>
</comment>
<reference evidence="3" key="2">
    <citation type="submission" date="2013-04" db="EMBL/GenBank/DDBJ databases">
        <title>Genomic mechanisms accounting for the adaptation to parasitism in nematode-trapping fungi.</title>
        <authorList>
            <person name="Ahren D.G."/>
        </authorList>
    </citation>
    <scope>NUCLEOTIDE SEQUENCE [LARGE SCALE GENOMIC DNA]</scope>
    <source>
        <strain evidence="3">CBS 200.50</strain>
    </source>
</reference>
<feature type="region of interest" description="Disordered" evidence="1">
    <location>
        <begin position="277"/>
        <end position="301"/>
    </location>
</feature>
<proteinExistence type="predicted"/>
<protein>
    <submittedName>
        <fullName evidence="2">Uncharacterized protein</fullName>
    </submittedName>
</protein>
<organism evidence="2 3">
    <name type="scientific">Dactylellina haptotyla (strain CBS 200.50)</name>
    <name type="common">Nematode-trapping fungus</name>
    <name type="synonym">Monacrosporium haptotylum</name>
    <dbReference type="NCBI Taxonomy" id="1284197"/>
    <lineage>
        <taxon>Eukaryota</taxon>
        <taxon>Fungi</taxon>
        <taxon>Dikarya</taxon>
        <taxon>Ascomycota</taxon>
        <taxon>Pezizomycotina</taxon>
        <taxon>Orbiliomycetes</taxon>
        <taxon>Orbiliales</taxon>
        <taxon>Orbiliaceae</taxon>
        <taxon>Dactylellina</taxon>
    </lineage>
</organism>
<evidence type="ECO:0000313" key="2">
    <source>
        <dbReference type="EMBL" id="EPS42919.1"/>
    </source>
</evidence>
<name>S8AJ52_DACHA</name>
<dbReference type="HOGENOM" id="CLU_924440_0_0_1"/>
<dbReference type="EMBL" id="AQGS01000096">
    <property type="protein sequence ID" value="EPS42919.1"/>
    <property type="molecule type" value="Genomic_DNA"/>
</dbReference>
<feature type="region of interest" description="Disordered" evidence="1">
    <location>
        <begin position="192"/>
        <end position="245"/>
    </location>
</feature>
<reference evidence="2 3" key="1">
    <citation type="journal article" date="2013" name="PLoS Genet.">
        <title>Genomic mechanisms accounting for the adaptation to parasitism in nematode-trapping fungi.</title>
        <authorList>
            <person name="Meerupati T."/>
            <person name="Andersson K.M."/>
            <person name="Friman E."/>
            <person name="Kumar D."/>
            <person name="Tunlid A."/>
            <person name="Ahren D."/>
        </authorList>
    </citation>
    <scope>NUCLEOTIDE SEQUENCE [LARGE SCALE GENOMIC DNA]</scope>
    <source>
        <strain evidence="2 3">CBS 200.50</strain>
    </source>
</reference>
<evidence type="ECO:0000256" key="1">
    <source>
        <dbReference type="SAM" id="MobiDB-lite"/>
    </source>
</evidence>
<accession>S8AJ52</accession>
<dbReference type="AlphaFoldDB" id="S8AJ52"/>
<evidence type="ECO:0000313" key="3">
    <source>
        <dbReference type="Proteomes" id="UP000015100"/>
    </source>
</evidence>
<dbReference type="Proteomes" id="UP000015100">
    <property type="component" value="Unassembled WGS sequence"/>
</dbReference>
<keyword evidence="3" id="KW-1185">Reference proteome</keyword>
<sequence>MTAPVVKEPTEIHVTAYRVLQVNRLSSVENGIPDAILLPSTPSNPLNLDTDQLGTCNSGNVAPGINAIAAREVEIANLREYKTSGENLQWTLADQVIVSDTSVKYTMVQIVYPAIGVLSGMPHRDPAVRKPTSFVYPNCHCGLYKRHSGMYSTRNATGISTGASSKENLHTMSSSMDTTADHYNTLTANDNEEQQGDTRLGSLPSHDSPHDRQRKRRLYDADGPGNSRSNIKMEGLHKRNSDAVGTINKPTAGGLAYTLGIKSEAVADGGDYILPAGRDLEAEPSDQGSVKNEGIFCDYKN</sequence>
<gene>
    <name evidence="2" type="ORF">H072_3163</name>
</gene>